<comment type="caution">
    <text evidence="1">The sequence shown here is derived from an EMBL/GenBank/DDBJ whole genome shotgun (WGS) entry which is preliminary data.</text>
</comment>
<reference evidence="1 2" key="1">
    <citation type="journal article" date="2016" name="Front. Microbiol.">
        <title>Comparative Genomic Analysis Reveals a Diverse Repertoire of Genes Involved in Prokaryote-Eukaryote Interactions within the Pseudovibrio Genus.</title>
        <authorList>
            <person name="Romano S."/>
            <person name="Fernandez-Guerra A."/>
            <person name="Reen F.J."/>
            <person name="Glockner F.O."/>
            <person name="Crowley S.P."/>
            <person name="O'Sullivan O."/>
            <person name="Cotter P.D."/>
            <person name="Adams C."/>
            <person name="Dobson A.D."/>
            <person name="O'Gara F."/>
        </authorList>
    </citation>
    <scope>NUCLEOTIDE SEQUENCE [LARGE SCALE GENOMIC DNA]</scope>
    <source>
        <strain evidence="1 2">Ad2</strain>
    </source>
</reference>
<proteinExistence type="predicted"/>
<keyword evidence="2" id="KW-1185">Reference proteome</keyword>
<name>A0A165ZYS8_9HYPH</name>
<sequence length="56" mass="6021">MPSPFLLPCETQPLLIRRALHTVPRSATNGTLAGRTLSSERLPVLRLLLFAGGLAP</sequence>
<dbReference type="AlphaFoldDB" id="A0A165ZYS8"/>
<accession>A0A165ZYS8</accession>
<evidence type="ECO:0000313" key="1">
    <source>
        <dbReference type="EMBL" id="KZL20409.1"/>
    </source>
</evidence>
<dbReference type="EMBL" id="LMCB01000009">
    <property type="protein sequence ID" value="KZL20409.1"/>
    <property type="molecule type" value="Genomic_DNA"/>
</dbReference>
<dbReference type="STRING" id="989403.SAMN05421798_12229"/>
<dbReference type="PATRIC" id="fig|989403.3.peg.1546"/>
<protein>
    <submittedName>
        <fullName evidence="1">Uncharacterized protein</fullName>
    </submittedName>
</protein>
<organism evidence="1 2">
    <name type="scientific">Pseudovibrio axinellae</name>
    <dbReference type="NCBI Taxonomy" id="989403"/>
    <lineage>
        <taxon>Bacteria</taxon>
        <taxon>Pseudomonadati</taxon>
        <taxon>Pseudomonadota</taxon>
        <taxon>Alphaproteobacteria</taxon>
        <taxon>Hyphomicrobiales</taxon>
        <taxon>Stappiaceae</taxon>
        <taxon>Pseudovibrio</taxon>
    </lineage>
</organism>
<evidence type="ECO:0000313" key="2">
    <source>
        <dbReference type="Proteomes" id="UP000076577"/>
    </source>
</evidence>
<dbReference type="RefSeq" id="WP_161941204.1">
    <property type="nucleotide sequence ID" value="NZ_FOFM01000022.1"/>
</dbReference>
<dbReference type="Proteomes" id="UP000076577">
    <property type="component" value="Unassembled WGS sequence"/>
</dbReference>
<gene>
    <name evidence="1" type="ORF">PsAD2_01452</name>
</gene>